<keyword evidence="2" id="KW-1185">Reference proteome</keyword>
<dbReference type="Proteomes" id="UP000198662">
    <property type="component" value="Unassembled WGS sequence"/>
</dbReference>
<gene>
    <name evidence="1" type="ORF">SAMN05216298_3763</name>
</gene>
<accession>A0A1G9JN44</accession>
<dbReference type="OrthoDB" id="5182181at2"/>
<dbReference type="STRING" id="380244.SAMN05216298_3763"/>
<sequence length="210" mass="22941">MPDDSSSEMPELEFTLDEAFIRMDDAVAETIAGLPDFPGFHERTTLKFECPDPDRESYEINYTLPESTIGSELVTEDYFAVLKEYWPSLGWEVHGEREYPDGAMKGIEAIRPDGVNVWYSNMLGQIVIHAQVACVSPGGGPVECGPPLGGVLPEDDRASHCTVVEPEESEDASADAAAPFEDGQAVVRPFGVPVREPEAIPVPASYDEHL</sequence>
<protein>
    <submittedName>
        <fullName evidence="1">Uncharacterized protein</fullName>
    </submittedName>
</protein>
<evidence type="ECO:0000313" key="2">
    <source>
        <dbReference type="Proteomes" id="UP000198662"/>
    </source>
</evidence>
<dbReference type="AlphaFoldDB" id="A0A1G9JN44"/>
<dbReference type="EMBL" id="FNGF01000005">
    <property type="protein sequence ID" value="SDL39017.1"/>
    <property type="molecule type" value="Genomic_DNA"/>
</dbReference>
<proteinExistence type="predicted"/>
<evidence type="ECO:0000313" key="1">
    <source>
        <dbReference type="EMBL" id="SDL39017.1"/>
    </source>
</evidence>
<name>A0A1G9JN44_9ACTN</name>
<reference evidence="2" key="1">
    <citation type="submission" date="2016-10" db="EMBL/GenBank/DDBJ databases">
        <authorList>
            <person name="Varghese N."/>
            <person name="Submissions S."/>
        </authorList>
    </citation>
    <scope>NUCLEOTIDE SEQUENCE [LARGE SCALE GENOMIC DNA]</scope>
    <source>
        <strain evidence="2">CGMCC 4.3147</strain>
    </source>
</reference>
<organism evidence="1 2">
    <name type="scientific">Glycomyces sambucus</name>
    <dbReference type="NCBI Taxonomy" id="380244"/>
    <lineage>
        <taxon>Bacteria</taxon>
        <taxon>Bacillati</taxon>
        <taxon>Actinomycetota</taxon>
        <taxon>Actinomycetes</taxon>
        <taxon>Glycomycetales</taxon>
        <taxon>Glycomycetaceae</taxon>
        <taxon>Glycomyces</taxon>
    </lineage>
</organism>
<dbReference type="RefSeq" id="WP_091052504.1">
    <property type="nucleotide sequence ID" value="NZ_FNGF01000005.1"/>
</dbReference>